<dbReference type="GO" id="GO:0005737">
    <property type="term" value="C:cytoplasm"/>
    <property type="evidence" value="ECO:0007669"/>
    <property type="project" value="TreeGrafter"/>
</dbReference>
<dbReference type="InterPro" id="IPR015943">
    <property type="entry name" value="WD40/YVTN_repeat-like_dom_sf"/>
</dbReference>
<keyword evidence="2" id="KW-0677">Repeat</keyword>
<dbReference type="InterPro" id="IPR045151">
    <property type="entry name" value="DCAF8"/>
</dbReference>
<keyword evidence="1" id="KW-0853">WD repeat</keyword>
<keyword evidence="4" id="KW-1185">Reference proteome</keyword>
<dbReference type="AlphaFoldDB" id="A0AAW1XTE5"/>
<name>A0AAW1XTE5_RUBAR</name>
<evidence type="ECO:0000313" key="3">
    <source>
        <dbReference type="EMBL" id="KAK9940025.1"/>
    </source>
</evidence>
<comment type="caution">
    <text evidence="3">The sequence shown here is derived from an EMBL/GenBank/DDBJ whole genome shotgun (WGS) entry which is preliminary data.</text>
</comment>
<dbReference type="Proteomes" id="UP001457282">
    <property type="component" value="Unassembled WGS sequence"/>
</dbReference>
<dbReference type="InterPro" id="IPR036322">
    <property type="entry name" value="WD40_repeat_dom_sf"/>
</dbReference>
<dbReference type="SMART" id="SM00320">
    <property type="entry name" value="WD40"/>
    <property type="match status" value="3"/>
</dbReference>
<accession>A0AAW1XTE5</accession>
<dbReference type="PANTHER" id="PTHR15574">
    <property type="entry name" value="WD REPEAT DOMAIN-CONTAINING FAMILY"/>
    <property type="match status" value="1"/>
</dbReference>
<sequence length="254" mass="28517">MATTVSRLDRCGSRMSDHLTMYIGLHAMAIDPRNPNYICTGGADVYARVYDIRTLSQNASRNIDKLVDTFAPQHMNDNYAMNCIHITGLAYSNLSELLVSYSDELIYLFQKNMGLGPSLASVPPEDLQKHNKPQVFFGHRNLDALKGVKFFGPNDDYVLRGSSCGHIFIWKKNGAKLIRVIMGDARTLNQVEPHPHLPILATCGAEKNVKLWAPIENDTPPFPCNIEKIVESNRRGRDQFRNWLSCTSSGDSLF</sequence>
<dbReference type="PANTHER" id="PTHR15574:SF65">
    <property type="entry name" value="TRANSDUCIN_WD40 REPEAT-LIKE SUPERFAMILY PROTEIN"/>
    <property type="match status" value="1"/>
</dbReference>
<dbReference type="InterPro" id="IPR001680">
    <property type="entry name" value="WD40_rpt"/>
</dbReference>
<evidence type="ECO:0000256" key="1">
    <source>
        <dbReference type="ARBA" id="ARBA00022574"/>
    </source>
</evidence>
<dbReference type="EMBL" id="JBEDUW010000003">
    <property type="protein sequence ID" value="KAK9940025.1"/>
    <property type="molecule type" value="Genomic_DNA"/>
</dbReference>
<organism evidence="3 4">
    <name type="scientific">Rubus argutus</name>
    <name type="common">Southern blackberry</name>
    <dbReference type="NCBI Taxonomy" id="59490"/>
    <lineage>
        <taxon>Eukaryota</taxon>
        <taxon>Viridiplantae</taxon>
        <taxon>Streptophyta</taxon>
        <taxon>Embryophyta</taxon>
        <taxon>Tracheophyta</taxon>
        <taxon>Spermatophyta</taxon>
        <taxon>Magnoliopsida</taxon>
        <taxon>eudicotyledons</taxon>
        <taxon>Gunneridae</taxon>
        <taxon>Pentapetalae</taxon>
        <taxon>rosids</taxon>
        <taxon>fabids</taxon>
        <taxon>Rosales</taxon>
        <taxon>Rosaceae</taxon>
        <taxon>Rosoideae</taxon>
        <taxon>Rosoideae incertae sedis</taxon>
        <taxon>Rubus</taxon>
    </lineage>
</organism>
<proteinExistence type="predicted"/>
<gene>
    <name evidence="3" type="ORF">M0R45_016702</name>
</gene>
<dbReference type="SUPFAM" id="SSF50978">
    <property type="entry name" value="WD40 repeat-like"/>
    <property type="match status" value="1"/>
</dbReference>
<dbReference type="GO" id="GO:0080008">
    <property type="term" value="C:Cul4-RING E3 ubiquitin ligase complex"/>
    <property type="evidence" value="ECO:0007669"/>
    <property type="project" value="TreeGrafter"/>
</dbReference>
<reference evidence="3 4" key="1">
    <citation type="journal article" date="2023" name="G3 (Bethesda)">
        <title>A chromosome-length genome assembly and annotation of blackberry (Rubus argutus, cv. 'Hillquist').</title>
        <authorList>
            <person name="Bruna T."/>
            <person name="Aryal R."/>
            <person name="Dudchenko O."/>
            <person name="Sargent D.J."/>
            <person name="Mead D."/>
            <person name="Buti M."/>
            <person name="Cavallini A."/>
            <person name="Hytonen T."/>
            <person name="Andres J."/>
            <person name="Pham M."/>
            <person name="Weisz D."/>
            <person name="Mascagni F."/>
            <person name="Usai G."/>
            <person name="Natali L."/>
            <person name="Bassil N."/>
            <person name="Fernandez G.E."/>
            <person name="Lomsadze A."/>
            <person name="Armour M."/>
            <person name="Olukolu B."/>
            <person name="Poorten T."/>
            <person name="Britton C."/>
            <person name="Davik J."/>
            <person name="Ashrafi H."/>
            <person name="Aiden E.L."/>
            <person name="Borodovsky M."/>
            <person name="Worthington M."/>
        </authorList>
    </citation>
    <scope>NUCLEOTIDE SEQUENCE [LARGE SCALE GENOMIC DNA]</scope>
    <source>
        <strain evidence="3">PI 553951</strain>
    </source>
</reference>
<dbReference type="Gene3D" id="2.130.10.10">
    <property type="entry name" value="YVTN repeat-like/Quinoprotein amine dehydrogenase"/>
    <property type="match status" value="1"/>
</dbReference>
<evidence type="ECO:0000313" key="4">
    <source>
        <dbReference type="Proteomes" id="UP001457282"/>
    </source>
</evidence>
<dbReference type="Pfam" id="PF00400">
    <property type="entry name" value="WD40"/>
    <property type="match status" value="1"/>
</dbReference>
<protein>
    <submittedName>
        <fullName evidence="3">Uncharacterized protein</fullName>
    </submittedName>
</protein>
<evidence type="ECO:0000256" key="2">
    <source>
        <dbReference type="ARBA" id="ARBA00022737"/>
    </source>
</evidence>